<comment type="caution">
    <text evidence="2">The sequence shown here is derived from an EMBL/GenBank/DDBJ whole genome shotgun (WGS) entry which is preliminary data.</text>
</comment>
<dbReference type="Gene3D" id="3.40.1580.10">
    <property type="entry name" value="SMI1/KNR4-like"/>
    <property type="match status" value="1"/>
</dbReference>
<evidence type="ECO:0000313" key="2">
    <source>
        <dbReference type="EMBL" id="MEE4422419.1"/>
    </source>
</evidence>
<feature type="domain" description="Knr4/Smi1-like" evidence="1">
    <location>
        <begin position="24"/>
        <end position="139"/>
    </location>
</feature>
<protein>
    <submittedName>
        <fullName evidence="2">SMI1/KNR4 family protein</fullName>
    </submittedName>
</protein>
<reference evidence="2 3" key="1">
    <citation type="submission" date="2023-12" db="EMBL/GenBank/DDBJ databases">
        <title>30 novel species of actinomycetes from the DSMZ collection.</title>
        <authorList>
            <person name="Nouioui I."/>
        </authorList>
    </citation>
    <scope>NUCLEOTIDE SEQUENCE [LARGE SCALE GENOMIC DNA]</scope>
    <source>
        <strain evidence="2 3">DSM 41528</strain>
    </source>
</reference>
<dbReference type="SMART" id="SM00860">
    <property type="entry name" value="SMI1_KNR4"/>
    <property type="match status" value="1"/>
</dbReference>
<evidence type="ECO:0000259" key="1">
    <source>
        <dbReference type="SMART" id="SM00860"/>
    </source>
</evidence>
<dbReference type="Proteomes" id="UP001307760">
    <property type="component" value="Unassembled WGS sequence"/>
</dbReference>
<dbReference type="InterPro" id="IPR018958">
    <property type="entry name" value="Knr4/Smi1-like_dom"/>
</dbReference>
<accession>A0ABU7NUA9</accession>
<dbReference type="EMBL" id="JAZBJP010000017">
    <property type="protein sequence ID" value="MEE4422419.1"/>
    <property type="molecule type" value="Genomic_DNA"/>
</dbReference>
<name>A0ABU7NUA9_9ACTN</name>
<dbReference type="RefSeq" id="WP_261953821.1">
    <property type="nucleotide sequence ID" value="NZ_JAZBJP010000017.1"/>
</dbReference>
<sequence>MEVESTVWTEAVAALPGTAVFQPPASQSSLTRCATILGHPLPVDLAALLRETNGIEGEYGDGLIWSAEQIASENQSLREDAELASLYMPFDPLLFFADAGNGDLFALLPRIDRPDVFVWNHEDDSRTWVAPSLAKYLDWWLTGQIKL</sequence>
<proteinExistence type="predicted"/>
<keyword evidence="3" id="KW-1185">Reference proteome</keyword>
<dbReference type="InterPro" id="IPR037883">
    <property type="entry name" value="Knr4/Smi1-like_sf"/>
</dbReference>
<organism evidence="2 3">
    <name type="scientific">Streptomyces bugieae</name>
    <dbReference type="NCBI Taxonomy" id="3098223"/>
    <lineage>
        <taxon>Bacteria</taxon>
        <taxon>Bacillati</taxon>
        <taxon>Actinomycetota</taxon>
        <taxon>Actinomycetes</taxon>
        <taxon>Kitasatosporales</taxon>
        <taxon>Streptomycetaceae</taxon>
        <taxon>Streptomyces</taxon>
    </lineage>
</organism>
<gene>
    <name evidence="2" type="ORF">V2J85_24180</name>
</gene>
<evidence type="ECO:0000313" key="3">
    <source>
        <dbReference type="Proteomes" id="UP001307760"/>
    </source>
</evidence>
<dbReference type="Pfam" id="PF09346">
    <property type="entry name" value="SMI1_KNR4"/>
    <property type="match status" value="1"/>
</dbReference>
<dbReference type="SUPFAM" id="SSF160631">
    <property type="entry name" value="SMI1/KNR4-like"/>
    <property type="match status" value="1"/>
</dbReference>